<comment type="caution">
    <text evidence="3">The sequence shown here is derived from an EMBL/GenBank/DDBJ whole genome shotgun (WGS) entry which is preliminary data.</text>
</comment>
<gene>
    <name evidence="3" type="ORF">ACFPN5_03800</name>
</gene>
<accession>A0ABW0L1T6</accession>
<sequence>MTGSNTPSVCVVGAGSMGVITAYHLSLAGATVTFLVRPHHRERLSRPQILYSYDDNSLKTFTGYELLTDPTELAGTSFDFLVITLDGAALRAEAGQRLVEEIGRAFRGTNTKVILGSVGIDLRSWFLERSGLAETQVIKGVLGNLIYEIGPATIPLHPGVDPDLLARADFGYRHFTPAGFHVDLSVPQVAHEFATLYNRCGVSECGVIPVNEFKVWITYFAALAAWELLGWPVTADIDPTDETWKLGTEAMREFQRLPIFGQTGLAASEKINADTLLEFFREQETGTLPLDLAAFYRYHHGGKVNGQDHQILGEALALGEAESADVPALRRLVARLASSKE</sequence>
<keyword evidence="1" id="KW-0812">Transmembrane</keyword>
<organism evidence="3 4">
    <name type="scientific">Massilia niabensis</name>
    <dbReference type="NCBI Taxonomy" id="544910"/>
    <lineage>
        <taxon>Bacteria</taxon>
        <taxon>Pseudomonadati</taxon>
        <taxon>Pseudomonadota</taxon>
        <taxon>Betaproteobacteria</taxon>
        <taxon>Burkholderiales</taxon>
        <taxon>Oxalobacteraceae</taxon>
        <taxon>Telluria group</taxon>
        <taxon>Massilia</taxon>
    </lineage>
</organism>
<dbReference type="SUPFAM" id="SSF51735">
    <property type="entry name" value="NAD(P)-binding Rossmann-fold domains"/>
    <property type="match status" value="1"/>
</dbReference>
<dbReference type="Proteomes" id="UP001596050">
    <property type="component" value="Unassembled WGS sequence"/>
</dbReference>
<evidence type="ECO:0000256" key="1">
    <source>
        <dbReference type="SAM" id="Phobius"/>
    </source>
</evidence>
<reference evidence="4" key="1">
    <citation type="journal article" date="2019" name="Int. J. Syst. Evol. Microbiol.">
        <title>The Global Catalogue of Microorganisms (GCM) 10K type strain sequencing project: providing services to taxonomists for standard genome sequencing and annotation.</title>
        <authorList>
            <consortium name="The Broad Institute Genomics Platform"/>
            <consortium name="The Broad Institute Genome Sequencing Center for Infectious Disease"/>
            <person name="Wu L."/>
            <person name="Ma J."/>
        </authorList>
    </citation>
    <scope>NUCLEOTIDE SEQUENCE [LARGE SCALE GENOMIC DNA]</scope>
    <source>
        <strain evidence="4">KACC 12649</strain>
    </source>
</reference>
<evidence type="ECO:0000313" key="3">
    <source>
        <dbReference type="EMBL" id="MFC5458933.1"/>
    </source>
</evidence>
<dbReference type="Gene3D" id="3.40.50.720">
    <property type="entry name" value="NAD(P)-binding Rossmann-like Domain"/>
    <property type="match status" value="1"/>
</dbReference>
<dbReference type="InterPro" id="IPR036291">
    <property type="entry name" value="NAD(P)-bd_dom_sf"/>
</dbReference>
<evidence type="ECO:0000313" key="4">
    <source>
        <dbReference type="Proteomes" id="UP001596050"/>
    </source>
</evidence>
<feature type="transmembrane region" description="Helical" evidence="1">
    <location>
        <begin position="12"/>
        <end position="36"/>
    </location>
</feature>
<proteinExistence type="predicted"/>
<name>A0ABW0L1T6_9BURK</name>
<protein>
    <submittedName>
        <fullName evidence="3">2-dehydropantoate 2-reductase N-terminal domain-containing protein</fullName>
    </submittedName>
</protein>
<dbReference type="RefSeq" id="WP_379780269.1">
    <property type="nucleotide sequence ID" value="NZ_JBHSMU010000004.1"/>
</dbReference>
<feature type="domain" description="Ketopantoate reductase N-terminal" evidence="2">
    <location>
        <begin position="9"/>
        <end position="84"/>
    </location>
</feature>
<evidence type="ECO:0000259" key="2">
    <source>
        <dbReference type="Pfam" id="PF02558"/>
    </source>
</evidence>
<keyword evidence="4" id="KW-1185">Reference proteome</keyword>
<dbReference type="EMBL" id="JBHSMU010000004">
    <property type="protein sequence ID" value="MFC5458933.1"/>
    <property type="molecule type" value="Genomic_DNA"/>
</dbReference>
<keyword evidence="1" id="KW-0472">Membrane</keyword>
<dbReference type="InterPro" id="IPR013332">
    <property type="entry name" value="KPR_N"/>
</dbReference>
<keyword evidence="1" id="KW-1133">Transmembrane helix</keyword>
<dbReference type="Pfam" id="PF02558">
    <property type="entry name" value="ApbA"/>
    <property type="match status" value="1"/>
</dbReference>